<dbReference type="SMART" id="SM00382">
    <property type="entry name" value="AAA"/>
    <property type="match status" value="1"/>
</dbReference>
<evidence type="ECO:0000256" key="1">
    <source>
        <dbReference type="ARBA" id="ARBA00022741"/>
    </source>
</evidence>
<dbReference type="GO" id="GO:0016887">
    <property type="term" value="F:ATP hydrolysis activity"/>
    <property type="evidence" value="ECO:0007669"/>
    <property type="project" value="InterPro"/>
</dbReference>
<keyword evidence="2 4" id="KW-0067">ATP-binding</keyword>
<dbReference type="InterPro" id="IPR017871">
    <property type="entry name" value="ABC_transporter-like_CS"/>
</dbReference>
<dbReference type="InterPro" id="IPR003593">
    <property type="entry name" value="AAA+_ATPase"/>
</dbReference>
<dbReference type="EMBL" id="CP071793">
    <property type="protein sequence ID" value="QTD51946.1"/>
    <property type="molecule type" value="Genomic_DNA"/>
</dbReference>
<organism evidence="4 5">
    <name type="scientific">Sulfidibacter corallicola</name>
    <dbReference type="NCBI Taxonomy" id="2818388"/>
    <lineage>
        <taxon>Bacteria</taxon>
        <taxon>Pseudomonadati</taxon>
        <taxon>Acidobacteriota</taxon>
        <taxon>Holophagae</taxon>
        <taxon>Acanthopleuribacterales</taxon>
        <taxon>Acanthopleuribacteraceae</taxon>
        <taxon>Sulfidibacter</taxon>
    </lineage>
</organism>
<dbReference type="PANTHER" id="PTHR43582">
    <property type="entry name" value="LINEARMYCIN RESISTANCE ATP-BINDING PROTEIN LNRL"/>
    <property type="match status" value="1"/>
</dbReference>
<name>A0A8A4TPP7_SULCO</name>
<dbReference type="Pfam" id="PF00005">
    <property type="entry name" value="ABC_tran"/>
    <property type="match status" value="1"/>
</dbReference>
<dbReference type="PANTHER" id="PTHR43582:SF2">
    <property type="entry name" value="LINEARMYCIN RESISTANCE ATP-BINDING PROTEIN LNRL"/>
    <property type="match status" value="1"/>
</dbReference>
<evidence type="ECO:0000259" key="3">
    <source>
        <dbReference type="PROSITE" id="PS50893"/>
    </source>
</evidence>
<dbReference type="KEGG" id="scor:J3U87_05690"/>
<dbReference type="InterPro" id="IPR003439">
    <property type="entry name" value="ABC_transporter-like_ATP-bd"/>
</dbReference>
<dbReference type="GO" id="GO:0005524">
    <property type="term" value="F:ATP binding"/>
    <property type="evidence" value="ECO:0007669"/>
    <property type="project" value="UniProtKB-KW"/>
</dbReference>
<dbReference type="InterPro" id="IPR027417">
    <property type="entry name" value="P-loop_NTPase"/>
</dbReference>
<protein>
    <submittedName>
        <fullName evidence="4">ABC transporter ATP-binding protein</fullName>
    </submittedName>
</protein>
<feature type="domain" description="ABC transporter" evidence="3">
    <location>
        <begin position="22"/>
        <end position="252"/>
    </location>
</feature>
<dbReference type="AlphaFoldDB" id="A0A8A4TPP7"/>
<dbReference type="PROSITE" id="PS00211">
    <property type="entry name" value="ABC_TRANSPORTER_1"/>
    <property type="match status" value="1"/>
</dbReference>
<gene>
    <name evidence="4" type="ORF">J3U87_05690</name>
</gene>
<proteinExistence type="predicted"/>
<dbReference type="RefSeq" id="WP_237382059.1">
    <property type="nucleotide sequence ID" value="NZ_CP071793.1"/>
</dbReference>
<dbReference type="SUPFAM" id="SSF52540">
    <property type="entry name" value="P-loop containing nucleoside triphosphate hydrolases"/>
    <property type="match status" value="1"/>
</dbReference>
<evidence type="ECO:0000313" key="4">
    <source>
        <dbReference type="EMBL" id="QTD51946.1"/>
    </source>
</evidence>
<accession>A0A8A4TPP7</accession>
<dbReference type="PROSITE" id="PS50893">
    <property type="entry name" value="ABC_TRANSPORTER_2"/>
    <property type="match status" value="1"/>
</dbReference>
<evidence type="ECO:0000256" key="2">
    <source>
        <dbReference type="ARBA" id="ARBA00022840"/>
    </source>
</evidence>
<dbReference type="Gene3D" id="3.40.50.300">
    <property type="entry name" value="P-loop containing nucleotide triphosphate hydrolases"/>
    <property type="match status" value="1"/>
</dbReference>
<evidence type="ECO:0000313" key="5">
    <source>
        <dbReference type="Proteomes" id="UP000663929"/>
    </source>
</evidence>
<reference evidence="4" key="1">
    <citation type="submission" date="2021-03" db="EMBL/GenBank/DDBJ databases">
        <title>Acanthopleuribacteraceae sp. M133.</title>
        <authorList>
            <person name="Wang G."/>
        </authorList>
    </citation>
    <scope>NUCLEOTIDE SEQUENCE</scope>
    <source>
        <strain evidence="4">M133</strain>
    </source>
</reference>
<dbReference type="Proteomes" id="UP000663929">
    <property type="component" value="Chromosome"/>
</dbReference>
<sequence length="325" mass="35784">MPKVAQSKVWADWESMDQNPVLQVSGAFKNYGQQPALCGVELSLRRGEWLALLGPNGAGKTTLIRAIAGRVFLDRGEIRMLGTELEQGKGSGRDNLGVVPQEIALYPTLTARENLNVFGSLHGVHGKTLAERIRWALDWVALTERANDRVGGFSGGMKRRLNIAAAVLHRPEVLLLDEPTVGVDPQSRERIWDMLRQLQGEGTSLLLTTHQLDEAQQICDRIVIVDHGKAIAEGTLESLIEQTVGRERMVEIQLEHKLDAHAWQAAVIDPDDATLLRQPMADLAAELPSLLAEIQSAGGSVRDVHIRVPNLQTVFIHLTGRALRE</sequence>
<keyword evidence="5" id="KW-1185">Reference proteome</keyword>
<keyword evidence="1" id="KW-0547">Nucleotide-binding</keyword>